<evidence type="ECO:0000256" key="2">
    <source>
        <dbReference type="ARBA" id="ARBA00004374"/>
    </source>
</evidence>
<dbReference type="EMBL" id="JAIWYP010000001">
    <property type="protein sequence ID" value="KAH3886533.1"/>
    <property type="molecule type" value="Genomic_DNA"/>
</dbReference>
<comment type="catalytic activity">
    <reaction evidence="1">
        <text>S-ubiquitinyl-[E2 ubiquitin-conjugating enzyme]-L-cysteine + [acceptor protein]-L-lysine = [E2 ubiquitin-conjugating enzyme]-L-cysteine + N(6)-ubiquitinyl-[acceptor protein]-L-lysine.</text>
        <dbReference type="EC" id="2.3.2.27"/>
    </reaction>
</comment>
<evidence type="ECO:0000256" key="4">
    <source>
        <dbReference type="ARBA" id="ARBA00022679"/>
    </source>
</evidence>
<feature type="domain" description="RING-type" evidence="15">
    <location>
        <begin position="120"/>
        <end position="158"/>
    </location>
</feature>
<keyword evidence="7 14" id="KW-0863">Zinc-finger</keyword>
<dbReference type="EC" id="2.3.2.27" evidence="3"/>
<dbReference type="Proteomes" id="UP000828390">
    <property type="component" value="Unassembled WGS sequence"/>
</dbReference>
<evidence type="ECO:0000256" key="13">
    <source>
        <dbReference type="ARBA" id="ARBA00023136"/>
    </source>
</evidence>
<evidence type="ECO:0000256" key="9">
    <source>
        <dbReference type="ARBA" id="ARBA00022787"/>
    </source>
</evidence>
<reference evidence="16" key="1">
    <citation type="journal article" date="2019" name="bioRxiv">
        <title>The Genome of the Zebra Mussel, Dreissena polymorpha: A Resource for Invasive Species Research.</title>
        <authorList>
            <person name="McCartney M.A."/>
            <person name="Auch B."/>
            <person name="Kono T."/>
            <person name="Mallez S."/>
            <person name="Zhang Y."/>
            <person name="Obille A."/>
            <person name="Becker A."/>
            <person name="Abrahante J.E."/>
            <person name="Garbe J."/>
            <person name="Badalamenti J.P."/>
            <person name="Herman A."/>
            <person name="Mangelson H."/>
            <person name="Liachko I."/>
            <person name="Sullivan S."/>
            <person name="Sone E.D."/>
            <person name="Koren S."/>
            <person name="Silverstein K.A.T."/>
            <person name="Beckman K.B."/>
            <person name="Gohl D.M."/>
        </authorList>
    </citation>
    <scope>NUCLEOTIDE SEQUENCE</scope>
    <source>
        <strain evidence="16">Duluth1</strain>
        <tissue evidence="16">Whole animal</tissue>
    </source>
</reference>
<dbReference type="Pfam" id="PF12483">
    <property type="entry name" value="GIDE"/>
    <property type="match status" value="1"/>
</dbReference>
<keyword evidence="4" id="KW-0808">Transferase</keyword>
<comment type="caution">
    <text evidence="16">The sequence shown here is derived from an EMBL/GenBank/DDBJ whole genome shotgun (WGS) entry which is preliminary data.</text>
</comment>
<dbReference type="Pfam" id="PF13920">
    <property type="entry name" value="zf-C3HC4_3"/>
    <property type="match status" value="1"/>
</dbReference>
<keyword evidence="17" id="KW-1185">Reference proteome</keyword>
<dbReference type="GO" id="GO:0005741">
    <property type="term" value="C:mitochondrial outer membrane"/>
    <property type="evidence" value="ECO:0007669"/>
    <property type="project" value="UniProtKB-SubCell"/>
</dbReference>
<dbReference type="AlphaFoldDB" id="A0A9D4MYY7"/>
<gene>
    <name evidence="16" type="ORF">DPMN_010544</name>
</gene>
<evidence type="ECO:0000256" key="5">
    <source>
        <dbReference type="ARBA" id="ARBA00022692"/>
    </source>
</evidence>
<evidence type="ECO:0000256" key="8">
    <source>
        <dbReference type="ARBA" id="ARBA00022786"/>
    </source>
</evidence>
<proteinExistence type="predicted"/>
<evidence type="ECO:0000256" key="10">
    <source>
        <dbReference type="ARBA" id="ARBA00022833"/>
    </source>
</evidence>
<evidence type="ECO:0000256" key="1">
    <source>
        <dbReference type="ARBA" id="ARBA00000900"/>
    </source>
</evidence>
<dbReference type="PANTHER" id="PTHR12183:SF32">
    <property type="entry name" value="MITOCHONDRIAL E3 UBIQUITIN PROTEIN LIGASE 1"/>
    <property type="match status" value="1"/>
</dbReference>
<keyword evidence="6" id="KW-0479">Metal-binding</keyword>
<comment type="subcellular location">
    <subcellularLocation>
        <location evidence="2">Mitochondrion outer membrane</location>
        <topology evidence="2">Multi-pass membrane protein</topology>
    </subcellularLocation>
</comment>
<dbReference type="InterPro" id="IPR051652">
    <property type="entry name" value="MDM2_MDM4_MUL1"/>
</dbReference>
<keyword evidence="8" id="KW-0833">Ubl conjugation pathway</keyword>
<evidence type="ECO:0000256" key="12">
    <source>
        <dbReference type="ARBA" id="ARBA00023128"/>
    </source>
</evidence>
<dbReference type="GO" id="GO:0016567">
    <property type="term" value="P:protein ubiquitination"/>
    <property type="evidence" value="ECO:0007669"/>
    <property type="project" value="InterPro"/>
</dbReference>
<keyword evidence="9" id="KW-1000">Mitochondrion outer membrane</keyword>
<keyword evidence="10" id="KW-0862">Zinc</keyword>
<dbReference type="GO" id="GO:0061630">
    <property type="term" value="F:ubiquitin protein ligase activity"/>
    <property type="evidence" value="ECO:0007669"/>
    <property type="project" value="UniProtKB-EC"/>
</dbReference>
<keyword evidence="12" id="KW-0496">Mitochondrion</keyword>
<dbReference type="InterPro" id="IPR001841">
    <property type="entry name" value="Znf_RING"/>
</dbReference>
<dbReference type="GO" id="GO:0008270">
    <property type="term" value="F:zinc ion binding"/>
    <property type="evidence" value="ECO:0007669"/>
    <property type="project" value="UniProtKB-KW"/>
</dbReference>
<keyword evidence="5" id="KW-0812">Transmembrane</keyword>
<name>A0A9D4MYY7_DREPO</name>
<keyword evidence="13" id="KW-0472">Membrane</keyword>
<evidence type="ECO:0000256" key="11">
    <source>
        <dbReference type="ARBA" id="ARBA00022989"/>
    </source>
</evidence>
<dbReference type="Gene3D" id="3.30.40.10">
    <property type="entry name" value="Zinc/RING finger domain, C3HC4 (zinc finger)"/>
    <property type="match status" value="1"/>
</dbReference>
<dbReference type="InterPro" id="IPR022170">
    <property type="entry name" value="MUL1-like"/>
</dbReference>
<dbReference type="InterPro" id="IPR013083">
    <property type="entry name" value="Znf_RING/FYVE/PHD"/>
</dbReference>
<evidence type="ECO:0000256" key="7">
    <source>
        <dbReference type="ARBA" id="ARBA00022771"/>
    </source>
</evidence>
<evidence type="ECO:0000313" key="16">
    <source>
        <dbReference type="EMBL" id="KAH3886533.1"/>
    </source>
</evidence>
<reference evidence="16" key="2">
    <citation type="submission" date="2020-11" db="EMBL/GenBank/DDBJ databases">
        <authorList>
            <person name="McCartney M.A."/>
            <person name="Auch B."/>
            <person name="Kono T."/>
            <person name="Mallez S."/>
            <person name="Becker A."/>
            <person name="Gohl D.M."/>
            <person name="Silverstein K.A.T."/>
            <person name="Koren S."/>
            <person name="Bechman K.B."/>
            <person name="Herman A."/>
            <person name="Abrahante J.E."/>
            <person name="Garbe J."/>
        </authorList>
    </citation>
    <scope>NUCLEOTIDE SEQUENCE</scope>
    <source>
        <strain evidence="16">Duluth1</strain>
        <tissue evidence="16">Whole animal</tissue>
    </source>
</reference>
<organism evidence="16 17">
    <name type="scientific">Dreissena polymorpha</name>
    <name type="common">Zebra mussel</name>
    <name type="synonym">Mytilus polymorpha</name>
    <dbReference type="NCBI Taxonomy" id="45954"/>
    <lineage>
        <taxon>Eukaryota</taxon>
        <taxon>Metazoa</taxon>
        <taxon>Spiralia</taxon>
        <taxon>Lophotrochozoa</taxon>
        <taxon>Mollusca</taxon>
        <taxon>Bivalvia</taxon>
        <taxon>Autobranchia</taxon>
        <taxon>Heteroconchia</taxon>
        <taxon>Euheterodonta</taxon>
        <taxon>Imparidentia</taxon>
        <taxon>Neoheterodontei</taxon>
        <taxon>Myida</taxon>
        <taxon>Dreissenoidea</taxon>
        <taxon>Dreissenidae</taxon>
        <taxon>Dreissena</taxon>
    </lineage>
</organism>
<evidence type="ECO:0000256" key="14">
    <source>
        <dbReference type="PROSITE-ProRule" id="PRU00175"/>
    </source>
</evidence>
<evidence type="ECO:0000313" key="17">
    <source>
        <dbReference type="Proteomes" id="UP000828390"/>
    </source>
</evidence>
<accession>A0A9D4MYY7</accession>
<dbReference type="SUPFAM" id="SSF57850">
    <property type="entry name" value="RING/U-box"/>
    <property type="match status" value="1"/>
</dbReference>
<dbReference type="PROSITE" id="PS50089">
    <property type="entry name" value="ZF_RING_2"/>
    <property type="match status" value="1"/>
</dbReference>
<dbReference type="PANTHER" id="PTHR12183">
    <property type="entry name" value="MITOCHONDRIAL UBIQUITIN LIGASE ACTIVATOR OF NFKB 1"/>
    <property type="match status" value="1"/>
</dbReference>
<keyword evidence="11" id="KW-1133">Transmembrane helix</keyword>
<dbReference type="SMART" id="SM00184">
    <property type="entry name" value="RING"/>
    <property type="match status" value="1"/>
</dbReference>
<evidence type="ECO:0000256" key="3">
    <source>
        <dbReference type="ARBA" id="ARBA00012483"/>
    </source>
</evidence>
<sequence length="170" mass="19317">MLLNNTTLLAIGELRYVDGKIQIAPPRSGAEYILTKKSLPDIIQLAEKKSLWMKCLLIGTATIWVALSGKHMYDVYQRRKEEYERIRNYAEMRRLMAEAQSRGSLTALNTDGDNEDRNTCVVCLSNPRQIVLLDCGHICLCADCVMQLHLPTSCPVCRQPVVRYIPTYNP</sequence>
<evidence type="ECO:0000256" key="6">
    <source>
        <dbReference type="ARBA" id="ARBA00022723"/>
    </source>
</evidence>
<protein>
    <recommendedName>
        <fullName evidence="3">RING-type E3 ubiquitin transferase</fullName>
        <ecNumber evidence="3">2.3.2.27</ecNumber>
    </recommendedName>
</protein>
<evidence type="ECO:0000259" key="15">
    <source>
        <dbReference type="PROSITE" id="PS50089"/>
    </source>
</evidence>